<evidence type="ECO:0000313" key="3">
    <source>
        <dbReference type="Proteomes" id="UP000224006"/>
    </source>
</evidence>
<feature type="region of interest" description="Disordered" evidence="1">
    <location>
        <begin position="967"/>
        <end position="996"/>
    </location>
</feature>
<accession>A0A2A9MD43</accession>
<feature type="compositionally biased region" description="Gly residues" evidence="1">
    <location>
        <begin position="769"/>
        <end position="778"/>
    </location>
</feature>
<sequence>MATSLHSRLVAAMPRVPTELFKAFDLDDMVQKKARRQSSGLIVPGGARGLVVRTYRGILDGSEDEDPDSMNPEAHEVQVAWADGTVENIARDQIELVDRPFYAGDLVVAPDGKSLGLVVEVEQRADVRLVSEGRSASRRSSGLAPSPEGDSERGVSAFRTRGSGALLPRSVSAAALPLAVDAEAEGPVECVKDIQIGSLEVFPLPDAPPLLRPLQAFEVGTPVVKDGHLGAVVSCKVDYLIQLDSGHEFTFEYGMEGVRPEPRQGYPIETYGMYPSQRVYVTGEWLRGFQQQLQARQRRNLRAQNEEESAGASRLCRGVVKSFAVRSVKVNWLLENSESWASAPPAHPVASQASEHDCSELLPLQQFVLRLGQPVYVNVRHAPASASTPAQNVSPPASSPHAKPRAAGAEAAAAVAGGAPPAAPLYRLGMVASLATSCYVLWGDGSVSRELGCTLTPVNVDRVPLSQAEYVVNLAILPHMYVTRKWRQEDLDRAAQEEEEAERRARAAGPPWWIAPYFGGTELDETTRVPEELKAVEVIRALSKVCREMGLADGLAASLFDLAPALDDPQRGRRAGTGRERDHDRDRVRRAPRRDLAGRERQAGPGARAAREGDGRGAASVVQESEGDEAEAWEDCGSEEDAPNGDSQGYESPAEELPGVHVSRLLASTAQSIGGTGLVTGASVREAVTHLQELFKCLHDAVGPGNLSVPIYKRVPVLRSARLRSRALSPEDEAPARLHALVGGMLKGELRRRELFQLIEFIRMAGPGGAGSQGGVGSAGSWSDGNARGHLDPEQIQGIINCVMALRGEAAVASFRTLSRNPANARSVGKEVGVVVRVDQTAQTATVAWLKDPDAFFERARRLRMEIEAETRQETQGDVEAQKLREVMERQLGRFGIAVWGGGRPQSSSRLAGGALYAEAAAEYARGGYEDVIRVETVPVLDVCPMSRFLFFPGDCALLVDPEMRKTQRGEDAPKSEAGGAADAEEAAAGSQKREEADVGGKKVYLEVIAACGGLVWCRTLDGRVAPFAPNELVPLNTRWCDEEPSYEQSSDEGSEYTDSQSEGSDEDDWDDDEGDSGSFGSTNVTDLSDAPDEGTSRCSSPARSTEAPQDI</sequence>
<protein>
    <submittedName>
        <fullName evidence="2">Uncharacterized protein</fullName>
    </submittedName>
</protein>
<dbReference type="Proteomes" id="UP000224006">
    <property type="component" value="Chromosome IV"/>
</dbReference>
<feature type="region of interest" description="Disordered" evidence="1">
    <location>
        <begin position="386"/>
        <end position="406"/>
    </location>
</feature>
<evidence type="ECO:0000313" key="2">
    <source>
        <dbReference type="EMBL" id="PFH35799.1"/>
    </source>
</evidence>
<feature type="compositionally biased region" description="Low complexity" evidence="1">
    <location>
        <begin position="132"/>
        <end position="147"/>
    </location>
</feature>
<feature type="compositionally biased region" description="Basic and acidic residues" evidence="1">
    <location>
        <begin position="577"/>
        <end position="602"/>
    </location>
</feature>
<feature type="region of interest" description="Disordered" evidence="1">
    <location>
        <begin position="769"/>
        <end position="788"/>
    </location>
</feature>
<feature type="compositionally biased region" description="Polar residues" evidence="1">
    <location>
        <begin position="386"/>
        <end position="396"/>
    </location>
</feature>
<feature type="region of interest" description="Disordered" evidence="1">
    <location>
        <begin position="1043"/>
        <end position="1112"/>
    </location>
</feature>
<proteinExistence type="predicted"/>
<dbReference type="VEuPathDB" id="ToxoDB:BESB_054500"/>
<evidence type="ECO:0000256" key="1">
    <source>
        <dbReference type="SAM" id="MobiDB-lite"/>
    </source>
</evidence>
<feature type="compositionally biased region" description="Acidic residues" evidence="1">
    <location>
        <begin position="1064"/>
        <end position="1076"/>
    </location>
</feature>
<dbReference type="OrthoDB" id="348246at2759"/>
<dbReference type="EMBL" id="NWUJ01000004">
    <property type="protein sequence ID" value="PFH35799.1"/>
    <property type="molecule type" value="Genomic_DNA"/>
</dbReference>
<dbReference type="AlphaFoldDB" id="A0A2A9MD43"/>
<feature type="region of interest" description="Disordered" evidence="1">
    <location>
        <begin position="566"/>
        <end position="654"/>
    </location>
</feature>
<dbReference type="RefSeq" id="XP_029219808.1">
    <property type="nucleotide sequence ID" value="XM_029363885.1"/>
</dbReference>
<reference evidence="2 3" key="1">
    <citation type="submission" date="2017-09" db="EMBL/GenBank/DDBJ databases">
        <title>Genome sequencing of Besnoitia besnoiti strain Bb-Ger1.</title>
        <authorList>
            <person name="Schares G."/>
            <person name="Venepally P."/>
            <person name="Lorenzi H.A."/>
        </authorList>
    </citation>
    <scope>NUCLEOTIDE SEQUENCE [LARGE SCALE GENOMIC DNA]</scope>
    <source>
        <strain evidence="2 3">Bb-Ger1</strain>
    </source>
</reference>
<feature type="compositionally biased region" description="Low complexity" evidence="1">
    <location>
        <begin position="977"/>
        <end position="990"/>
    </location>
</feature>
<dbReference type="KEGG" id="bbes:BESB_054500"/>
<organism evidence="2 3">
    <name type="scientific">Besnoitia besnoiti</name>
    <name type="common">Apicomplexan protozoan</name>
    <dbReference type="NCBI Taxonomy" id="94643"/>
    <lineage>
        <taxon>Eukaryota</taxon>
        <taxon>Sar</taxon>
        <taxon>Alveolata</taxon>
        <taxon>Apicomplexa</taxon>
        <taxon>Conoidasida</taxon>
        <taxon>Coccidia</taxon>
        <taxon>Eucoccidiorida</taxon>
        <taxon>Eimeriorina</taxon>
        <taxon>Sarcocystidae</taxon>
        <taxon>Besnoitia</taxon>
    </lineage>
</organism>
<dbReference type="GeneID" id="40310379"/>
<name>A0A2A9MD43_BESBE</name>
<feature type="compositionally biased region" description="Polar residues" evidence="1">
    <location>
        <begin position="1097"/>
        <end position="1112"/>
    </location>
</feature>
<feature type="region of interest" description="Disordered" evidence="1">
    <location>
        <begin position="131"/>
        <end position="156"/>
    </location>
</feature>
<keyword evidence="3" id="KW-1185">Reference proteome</keyword>
<gene>
    <name evidence="2" type="ORF">BESB_054500</name>
</gene>
<feature type="compositionally biased region" description="Acidic residues" evidence="1">
    <location>
        <begin position="1043"/>
        <end position="1056"/>
    </location>
</feature>
<comment type="caution">
    <text evidence="2">The sequence shown here is derived from an EMBL/GenBank/DDBJ whole genome shotgun (WGS) entry which is preliminary data.</text>
</comment>
<feature type="compositionally biased region" description="Acidic residues" evidence="1">
    <location>
        <begin position="625"/>
        <end position="643"/>
    </location>
</feature>